<accession>A0ABW7DQ16</accession>
<name>A0ABW7DQ16_9FIRM</name>
<comment type="caution">
    <text evidence="1">The sequence shown here is derived from an EMBL/GenBank/DDBJ whole genome shotgun (WGS) entry which is preliminary data.</text>
</comment>
<organism evidence="1 2">
    <name type="scientific">Megasphaera hexanoica</name>
    <dbReference type="NCBI Taxonomy" id="1675036"/>
    <lineage>
        <taxon>Bacteria</taxon>
        <taxon>Bacillati</taxon>
        <taxon>Bacillota</taxon>
        <taxon>Negativicutes</taxon>
        <taxon>Veillonellales</taxon>
        <taxon>Veillonellaceae</taxon>
        <taxon>Megasphaera</taxon>
    </lineage>
</organism>
<dbReference type="EMBL" id="JBIEKR010000006">
    <property type="protein sequence ID" value="MFG6273087.1"/>
    <property type="molecule type" value="Genomic_DNA"/>
</dbReference>
<proteinExistence type="predicted"/>
<reference evidence="1 2" key="1">
    <citation type="submission" date="2024-10" db="EMBL/GenBank/DDBJ databases">
        <authorList>
            <person name="Sang B.-I."/>
            <person name="Prabhaharan D."/>
        </authorList>
    </citation>
    <scope>NUCLEOTIDE SEQUENCE [LARGE SCALE GENOMIC DNA]</scope>
    <source>
        <strain evidence="1 2">MH</strain>
    </source>
</reference>
<protein>
    <recommendedName>
        <fullName evidence="3">Transposase</fullName>
    </recommendedName>
</protein>
<sequence>MTMLKSAYIIDAEELQKKILSEIDSVKHCYCKWKEPGSEDADFYYMLFKEHYGVLRMLLAIQGNSDSEVATILNYMKDLAYRESIRDQINYLDDEIEDLGTKMYEIIRNFKVEDDGESEKPRYYAVKAQRDELINRRNVLIHKIAK</sequence>
<evidence type="ECO:0000313" key="1">
    <source>
        <dbReference type="EMBL" id="MFG6273087.1"/>
    </source>
</evidence>
<dbReference type="RefSeq" id="WP_113856116.1">
    <property type="nucleotide sequence ID" value="NZ_CP011940.1"/>
</dbReference>
<keyword evidence="2" id="KW-1185">Reference proteome</keyword>
<evidence type="ECO:0008006" key="3">
    <source>
        <dbReference type="Google" id="ProtNLM"/>
    </source>
</evidence>
<gene>
    <name evidence="1" type="ORF">ACGTZG_07780</name>
</gene>
<evidence type="ECO:0000313" key="2">
    <source>
        <dbReference type="Proteomes" id="UP001605989"/>
    </source>
</evidence>
<dbReference type="Proteomes" id="UP001605989">
    <property type="component" value="Unassembled WGS sequence"/>
</dbReference>